<gene>
    <name evidence="2" type="ORF">VVR66_10475</name>
</gene>
<evidence type="ECO:0000313" key="2">
    <source>
        <dbReference type="EMBL" id="MEX3595138.1"/>
    </source>
</evidence>
<reference evidence="2 3" key="1">
    <citation type="journal article" date="2024" name="Fungal Genet. Biol.">
        <title>The porcine skin microbiome exhibits broad fungal antagonism.</title>
        <authorList>
            <person name="De La Cruz K.F."/>
            <person name="Townsend E.C."/>
            <person name="Alex Cheong J.Z."/>
            <person name="Salamzade R."/>
            <person name="Liu A."/>
            <person name="Sandstrom S."/>
            <person name="Davila E."/>
            <person name="Huang L."/>
            <person name="Xu K.H."/>
            <person name="Wu S.Y."/>
            <person name="Meudt J.J."/>
            <person name="Shanmuganayagam D."/>
            <person name="Gibson A.L.F."/>
            <person name="Kalan L.R."/>
        </authorList>
    </citation>
    <scope>NUCLEOTIDE SEQUENCE [LARGE SCALE GENOMIC DNA]</scope>
    <source>
        <strain evidence="2 3">LK2625</strain>
    </source>
</reference>
<organism evidence="2 3">
    <name type="scientific">Kocuria carniphila</name>
    <dbReference type="NCBI Taxonomy" id="262208"/>
    <lineage>
        <taxon>Bacteria</taxon>
        <taxon>Bacillati</taxon>
        <taxon>Actinomycetota</taxon>
        <taxon>Actinomycetes</taxon>
        <taxon>Micrococcales</taxon>
        <taxon>Micrococcaceae</taxon>
        <taxon>Kocuria</taxon>
    </lineage>
</organism>
<protein>
    <submittedName>
        <fullName evidence="2">Uncharacterized protein</fullName>
    </submittedName>
</protein>
<accession>A0ABV3V409</accession>
<name>A0ABV3V409_9MICC</name>
<evidence type="ECO:0000256" key="1">
    <source>
        <dbReference type="SAM" id="MobiDB-lite"/>
    </source>
</evidence>
<dbReference type="Proteomes" id="UP001558481">
    <property type="component" value="Unassembled WGS sequence"/>
</dbReference>
<feature type="region of interest" description="Disordered" evidence="1">
    <location>
        <begin position="143"/>
        <end position="167"/>
    </location>
</feature>
<proteinExistence type="predicted"/>
<comment type="caution">
    <text evidence="2">The sequence shown here is derived from an EMBL/GenBank/DDBJ whole genome shotgun (WGS) entry which is preliminary data.</text>
</comment>
<dbReference type="EMBL" id="JAYWLU010000010">
    <property type="protein sequence ID" value="MEX3595138.1"/>
    <property type="molecule type" value="Genomic_DNA"/>
</dbReference>
<keyword evidence="3" id="KW-1185">Reference proteome</keyword>
<sequence>MDGHVVGTVAGEAVDLVDDAVGDLMGLDVLDHPHQLGPIGLAGGLAGIDEFLGDDRVQVAGLAQIRFALRGDREALVAASLGGLFLGGHAQVRHRKGGGLADAVQSGRGGWLCDGHGSCSLPRWSGPAQAAATAGAVRLVKGNTTRQAPKGASRVSHEGQTGLRTTTKPESSAVGFLLL</sequence>
<feature type="compositionally biased region" description="Polar residues" evidence="1">
    <location>
        <begin position="158"/>
        <end position="167"/>
    </location>
</feature>
<evidence type="ECO:0000313" key="3">
    <source>
        <dbReference type="Proteomes" id="UP001558481"/>
    </source>
</evidence>